<dbReference type="InterPro" id="IPR039536">
    <property type="entry name" value="TetR_C_Proteobacteria"/>
</dbReference>
<feature type="domain" description="HTH tetR-type" evidence="3">
    <location>
        <begin position="15"/>
        <end position="75"/>
    </location>
</feature>
<dbReference type="PANTHER" id="PTHR30055:SF146">
    <property type="entry name" value="HTH-TYPE TRANSCRIPTIONAL DUAL REGULATOR CECR"/>
    <property type="match status" value="1"/>
</dbReference>
<evidence type="ECO:0000256" key="1">
    <source>
        <dbReference type="ARBA" id="ARBA00023125"/>
    </source>
</evidence>
<dbReference type="InterPro" id="IPR050109">
    <property type="entry name" value="HTH-type_TetR-like_transc_reg"/>
</dbReference>
<dbReference type="InterPro" id="IPR036271">
    <property type="entry name" value="Tet_transcr_reg_TetR-rel_C_sf"/>
</dbReference>
<protein>
    <recommendedName>
        <fullName evidence="3">HTH tetR-type domain-containing protein</fullName>
    </recommendedName>
</protein>
<sequence>MRQWCYPCPVETASPQRRIRILRRATEIFLDRGYAGATIDDIAQAAGVGKVAIYQLFGDKVELFAECMIDAAKTASEGTRSVLRCDEPVRDVLVAFAEQHIRQMLRPVFGARPFYEFIRVLLSASITHPDISGRCLDILRTEEAARLNDYFQAMIDRRTLAGGDADFLARQFMQTIFFTNVVILEPASAECYSNPRVSAENAVDLFLNGCARGALRCLAVASD</sequence>
<organism evidence="4 5">
    <name type="scientific">Novosphingobium pentaromativorans</name>
    <dbReference type="NCBI Taxonomy" id="205844"/>
    <lineage>
        <taxon>Bacteria</taxon>
        <taxon>Pseudomonadati</taxon>
        <taxon>Pseudomonadota</taxon>
        <taxon>Alphaproteobacteria</taxon>
        <taxon>Sphingomonadales</taxon>
        <taxon>Sphingomonadaceae</taxon>
        <taxon>Novosphingobium</taxon>
    </lineage>
</organism>
<dbReference type="GO" id="GO:0000976">
    <property type="term" value="F:transcription cis-regulatory region binding"/>
    <property type="evidence" value="ECO:0007669"/>
    <property type="project" value="TreeGrafter"/>
</dbReference>
<dbReference type="GO" id="GO:0003700">
    <property type="term" value="F:DNA-binding transcription factor activity"/>
    <property type="evidence" value="ECO:0007669"/>
    <property type="project" value="TreeGrafter"/>
</dbReference>
<reference evidence="4 5" key="1">
    <citation type="submission" date="2017-08" db="EMBL/GenBank/DDBJ databases">
        <title>Infants hospitalized years apart are colonized by the same room-sourced microbial strains.</title>
        <authorList>
            <person name="Brooks B."/>
            <person name="Olm M.R."/>
            <person name="Firek B.A."/>
            <person name="Baker R."/>
            <person name="Thomas B.C."/>
            <person name="Morowitz M.J."/>
            <person name="Banfield J.F."/>
        </authorList>
    </citation>
    <scope>NUCLEOTIDE SEQUENCE [LARGE SCALE GENOMIC DNA]</scope>
    <source>
        <strain evidence="4">S2_005_002_R2_33</strain>
    </source>
</reference>
<dbReference type="SUPFAM" id="SSF48498">
    <property type="entry name" value="Tetracyclin repressor-like, C-terminal domain"/>
    <property type="match status" value="1"/>
</dbReference>
<evidence type="ECO:0000259" key="3">
    <source>
        <dbReference type="PROSITE" id="PS50977"/>
    </source>
</evidence>
<dbReference type="Pfam" id="PF14246">
    <property type="entry name" value="TetR_C_7"/>
    <property type="match status" value="1"/>
</dbReference>
<dbReference type="EMBL" id="QFPX01000013">
    <property type="protein sequence ID" value="PZQ53699.1"/>
    <property type="molecule type" value="Genomic_DNA"/>
</dbReference>
<dbReference type="InterPro" id="IPR001647">
    <property type="entry name" value="HTH_TetR"/>
</dbReference>
<dbReference type="PANTHER" id="PTHR30055">
    <property type="entry name" value="HTH-TYPE TRANSCRIPTIONAL REGULATOR RUTR"/>
    <property type="match status" value="1"/>
</dbReference>
<name>A0A2W5NNG9_9SPHN</name>
<keyword evidence="1 2" id="KW-0238">DNA-binding</keyword>
<evidence type="ECO:0000256" key="2">
    <source>
        <dbReference type="PROSITE-ProRule" id="PRU00335"/>
    </source>
</evidence>
<evidence type="ECO:0000313" key="5">
    <source>
        <dbReference type="Proteomes" id="UP000249082"/>
    </source>
</evidence>
<dbReference type="PRINTS" id="PR00455">
    <property type="entry name" value="HTHTETR"/>
</dbReference>
<dbReference type="Gene3D" id="1.10.357.10">
    <property type="entry name" value="Tetracycline Repressor, domain 2"/>
    <property type="match status" value="1"/>
</dbReference>
<comment type="caution">
    <text evidence="4">The sequence shown here is derived from an EMBL/GenBank/DDBJ whole genome shotgun (WGS) entry which is preliminary data.</text>
</comment>
<evidence type="ECO:0000313" key="4">
    <source>
        <dbReference type="EMBL" id="PZQ53699.1"/>
    </source>
</evidence>
<dbReference type="SUPFAM" id="SSF46689">
    <property type="entry name" value="Homeodomain-like"/>
    <property type="match status" value="1"/>
</dbReference>
<dbReference type="InterPro" id="IPR009057">
    <property type="entry name" value="Homeodomain-like_sf"/>
</dbReference>
<gene>
    <name evidence="4" type="ORF">DI555_15745</name>
</gene>
<feature type="DNA-binding region" description="H-T-H motif" evidence="2">
    <location>
        <begin position="38"/>
        <end position="57"/>
    </location>
</feature>
<proteinExistence type="predicted"/>
<dbReference type="PROSITE" id="PS50977">
    <property type="entry name" value="HTH_TETR_2"/>
    <property type="match status" value="1"/>
</dbReference>
<dbReference type="AlphaFoldDB" id="A0A2W5NNG9"/>
<dbReference type="Proteomes" id="UP000249082">
    <property type="component" value="Unassembled WGS sequence"/>
</dbReference>
<accession>A0A2W5NNG9</accession>
<dbReference type="Pfam" id="PF00440">
    <property type="entry name" value="TetR_N"/>
    <property type="match status" value="1"/>
</dbReference>